<evidence type="ECO:0000313" key="2">
    <source>
        <dbReference type="Proteomes" id="UP000018144"/>
    </source>
</evidence>
<name>U4LQR1_PYROM</name>
<sequence>MVELTPKTLATSAARNEAAHQAMPEMVLLALRTKKDPAKRAVIEAAFRVKLGVSVEKWDPTASNEGLQPSAKPDAEPVETKLLALSSIPWLQTNMDRLETIIQGRLQLAEFRANVAKLLPKIFRANLDNDQYDFLQAHYKYGIQGKPADAL</sequence>
<dbReference type="EMBL" id="HF935629">
    <property type="protein sequence ID" value="CCX31675.1"/>
    <property type="molecule type" value="Genomic_DNA"/>
</dbReference>
<gene>
    <name evidence="1" type="ORF">PCON_11198</name>
</gene>
<evidence type="ECO:0000313" key="1">
    <source>
        <dbReference type="EMBL" id="CCX31675.1"/>
    </source>
</evidence>
<dbReference type="AlphaFoldDB" id="U4LQR1"/>
<dbReference type="Proteomes" id="UP000018144">
    <property type="component" value="Unassembled WGS sequence"/>
</dbReference>
<proteinExistence type="predicted"/>
<organism evidence="1 2">
    <name type="scientific">Pyronema omphalodes (strain CBS 100304)</name>
    <name type="common">Pyronema confluens</name>
    <dbReference type="NCBI Taxonomy" id="1076935"/>
    <lineage>
        <taxon>Eukaryota</taxon>
        <taxon>Fungi</taxon>
        <taxon>Dikarya</taxon>
        <taxon>Ascomycota</taxon>
        <taxon>Pezizomycotina</taxon>
        <taxon>Pezizomycetes</taxon>
        <taxon>Pezizales</taxon>
        <taxon>Pyronemataceae</taxon>
        <taxon>Pyronema</taxon>
    </lineage>
</organism>
<protein>
    <submittedName>
        <fullName evidence="1">Uncharacterized protein</fullName>
    </submittedName>
</protein>
<accession>U4LQR1</accession>
<reference evidence="1 2" key="1">
    <citation type="journal article" date="2013" name="PLoS Genet.">
        <title>The genome and development-dependent transcriptomes of Pyronema confluens: a window into fungal evolution.</title>
        <authorList>
            <person name="Traeger S."/>
            <person name="Altegoer F."/>
            <person name="Freitag M."/>
            <person name="Gabaldon T."/>
            <person name="Kempken F."/>
            <person name="Kumar A."/>
            <person name="Marcet-Houben M."/>
            <person name="Poggeler S."/>
            <person name="Stajich J.E."/>
            <person name="Nowrousian M."/>
        </authorList>
    </citation>
    <scope>NUCLEOTIDE SEQUENCE [LARGE SCALE GENOMIC DNA]</scope>
    <source>
        <strain evidence="2">CBS 100304</strain>
        <tissue evidence="1">Vegetative mycelium</tissue>
    </source>
</reference>
<keyword evidence="2" id="KW-1185">Reference proteome</keyword>